<organism evidence="1 2">
    <name type="scientific">Pseudocercospora eumusae</name>
    <dbReference type="NCBI Taxonomy" id="321146"/>
    <lineage>
        <taxon>Eukaryota</taxon>
        <taxon>Fungi</taxon>
        <taxon>Dikarya</taxon>
        <taxon>Ascomycota</taxon>
        <taxon>Pezizomycotina</taxon>
        <taxon>Dothideomycetes</taxon>
        <taxon>Dothideomycetidae</taxon>
        <taxon>Mycosphaerellales</taxon>
        <taxon>Mycosphaerellaceae</taxon>
        <taxon>Pseudocercospora</taxon>
    </lineage>
</organism>
<reference evidence="1 2" key="1">
    <citation type="submission" date="2015-07" db="EMBL/GenBank/DDBJ databases">
        <title>Comparative genomics of the Sigatoka disease complex on banana suggests a link between parallel evolutionary changes in Pseudocercospora fijiensis and Pseudocercospora eumusae and increased virulence on the banana host.</title>
        <authorList>
            <person name="Chang T.-C."/>
            <person name="Salvucci A."/>
            <person name="Crous P.W."/>
            <person name="Stergiopoulos I."/>
        </authorList>
    </citation>
    <scope>NUCLEOTIDE SEQUENCE [LARGE SCALE GENOMIC DNA]</scope>
    <source>
        <strain evidence="1 2">CBS 114824</strain>
    </source>
</reference>
<evidence type="ECO:0000313" key="1">
    <source>
        <dbReference type="EMBL" id="KXT06318.1"/>
    </source>
</evidence>
<comment type="caution">
    <text evidence="1">The sequence shown here is derived from an EMBL/GenBank/DDBJ whole genome shotgun (WGS) entry which is preliminary data.</text>
</comment>
<dbReference type="Proteomes" id="UP000070133">
    <property type="component" value="Unassembled WGS sequence"/>
</dbReference>
<sequence>MTKSISKKGFAQVDVVKLWEWCIIQYLGTNQTLSGVAYRSDAPVLFELPAIVQERHTPFVPPTPGAYTENFMALMITFIFPSSLEFIAPYEDDVVWDNCWDVLRNALAQHRPGIFAAQLFLAGLIRRRQGKVSWSLSRLRG</sequence>
<name>A0A139HV41_9PEZI</name>
<gene>
    <name evidence="1" type="ORF">AC578_9209</name>
</gene>
<dbReference type="AlphaFoldDB" id="A0A139HV41"/>
<protein>
    <submittedName>
        <fullName evidence="1">Uncharacterized protein</fullName>
    </submittedName>
</protein>
<proteinExistence type="predicted"/>
<dbReference type="EMBL" id="LFZN01000007">
    <property type="protein sequence ID" value="KXT06318.1"/>
    <property type="molecule type" value="Genomic_DNA"/>
</dbReference>
<accession>A0A139HV41</accession>
<evidence type="ECO:0000313" key="2">
    <source>
        <dbReference type="Proteomes" id="UP000070133"/>
    </source>
</evidence>
<keyword evidence="2" id="KW-1185">Reference proteome</keyword>